<feature type="transmembrane region" description="Helical" evidence="7">
    <location>
        <begin position="133"/>
        <end position="154"/>
    </location>
</feature>
<gene>
    <name evidence="8" type="ORF">ABEB36_000990</name>
</gene>
<dbReference type="GO" id="GO:0015858">
    <property type="term" value="P:nucleoside transport"/>
    <property type="evidence" value="ECO:0007669"/>
    <property type="project" value="UniProtKB-ARBA"/>
</dbReference>
<evidence type="ECO:0000256" key="1">
    <source>
        <dbReference type="ARBA" id="ARBA00004141"/>
    </source>
</evidence>
<dbReference type="AlphaFoldDB" id="A0ABD1FFR0"/>
<dbReference type="GO" id="GO:0022857">
    <property type="term" value="F:transmembrane transporter activity"/>
    <property type="evidence" value="ECO:0007669"/>
    <property type="project" value="UniProtKB-ARBA"/>
</dbReference>
<evidence type="ECO:0000256" key="4">
    <source>
        <dbReference type="ARBA" id="ARBA00022692"/>
    </source>
</evidence>
<feature type="transmembrane region" description="Helical" evidence="7">
    <location>
        <begin position="424"/>
        <end position="446"/>
    </location>
</feature>
<keyword evidence="5 7" id="KW-1133">Transmembrane helix</keyword>
<accession>A0ABD1FFR0</accession>
<reference evidence="8 9" key="1">
    <citation type="submission" date="2024-05" db="EMBL/GenBank/DDBJ databases">
        <title>Genetic variation in Jamaican populations of the coffee berry borer (Hypothenemus hampei).</title>
        <authorList>
            <person name="Errbii M."/>
            <person name="Myrie A."/>
        </authorList>
    </citation>
    <scope>NUCLEOTIDE SEQUENCE [LARGE SCALE GENOMIC DNA]</scope>
    <source>
        <strain evidence="8">JA-Hopewell-2020-01-JO</strain>
        <tissue evidence="8">Whole body</tissue>
    </source>
</reference>
<evidence type="ECO:0000256" key="2">
    <source>
        <dbReference type="ARBA" id="ARBA00007965"/>
    </source>
</evidence>
<dbReference type="InterPro" id="IPR002259">
    <property type="entry name" value="Eqnu_transpt"/>
</dbReference>
<feature type="transmembrane region" description="Helical" evidence="7">
    <location>
        <begin position="281"/>
        <end position="300"/>
    </location>
</feature>
<evidence type="ECO:0000313" key="9">
    <source>
        <dbReference type="Proteomes" id="UP001566132"/>
    </source>
</evidence>
<evidence type="ECO:0000256" key="5">
    <source>
        <dbReference type="ARBA" id="ARBA00022989"/>
    </source>
</evidence>
<comment type="caution">
    <text evidence="8">The sequence shown here is derived from an EMBL/GenBank/DDBJ whole genome shotgun (WGS) entry which is preliminary data.</text>
</comment>
<dbReference type="GO" id="GO:0016020">
    <property type="term" value="C:membrane"/>
    <property type="evidence" value="ECO:0007669"/>
    <property type="project" value="UniProtKB-SubCell"/>
</dbReference>
<proteinExistence type="inferred from homology"/>
<feature type="transmembrane region" description="Helical" evidence="7">
    <location>
        <begin position="100"/>
        <end position="121"/>
    </location>
</feature>
<dbReference type="Proteomes" id="UP001566132">
    <property type="component" value="Unassembled WGS sequence"/>
</dbReference>
<dbReference type="Pfam" id="PF01733">
    <property type="entry name" value="Nucleoside_tran"/>
    <property type="match status" value="2"/>
</dbReference>
<keyword evidence="4 7" id="KW-0812">Transmembrane</keyword>
<organism evidence="8 9">
    <name type="scientific">Hypothenemus hampei</name>
    <name type="common">Coffee berry borer</name>
    <dbReference type="NCBI Taxonomy" id="57062"/>
    <lineage>
        <taxon>Eukaryota</taxon>
        <taxon>Metazoa</taxon>
        <taxon>Ecdysozoa</taxon>
        <taxon>Arthropoda</taxon>
        <taxon>Hexapoda</taxon>
        <taxon>Insecta</taxon>
        <taxon>Pterygota</taxon>
        <taxon>Neoptera</taxon>
        <taxon>Endopterygota</taxon>
        <taxon>Coleoptera</taxon>
        <taxon>Polyphaga</taxon>
        <taxon>Cucujiformia</taxon>
        <taxon>Curculionidae</taxon>
        <taxon>Scolytinae</taxon>
        <taxon>Hypothenemus</taxon>
    </lineage>
</organism>
<dbReference type="SUPFAM" id="SSF103473">
    <property type="entry name" value="MFS general substrate transporter"/>
    <property type="match status" value="1"/>
</dbReference>
<feature type="transmembrane region" description="Helical" evidence="7">
    <location>
        <begin position="227"/>
        <end position="249"/>
    </location>
</feature>
<dbReference type="InterPro" id="IPR036259">
    <property type="entry name" value="MFS_trans_sf"/>
</dbReference>
<evidence type="ECO:0000256" key="6">
    <source>
        <dbReference type="ARBA" id="ARBA00023136"/>
    </source>
</evidence>
<keyword evidence="3" id="KW-0813">Transport</keyword>
<feature type="transmembrane region" description="Helical" evidence="7">
    <location>
        <begin position="348"/>
        <end position="370"/>
    </location>
</feature>
<comment type="subcellular location">
    <subcellularLocation>
        <location evidence="1">Membrane</location>
        <topology evidence="1">Multi-pass membrane protein</topology>
    </subcellularLocation>
</comment>
<keyword evidence="6 7" id="KW-0472">Membrane</keyword>
<evidence type="ECO:0000313" key="8">
    <source>
        <dbReference type="EMBL" id="KAL1517194.1"/>
    </source>
</evidence>
<keyword evidence="9" id="KW-1185">Reference proteome</keyword>
<dbReference type="EMBL" id="JBDJPC010000001">
    <property type="protein sequence ID" value="KAL1517194.1"/>
    <property type="molecule type" value="Genomic_DNA"/>
</dbReference>
<feature type="transmembrane region" description="Helical" evidence="7">
    <location>
        <begin position="50"/>
        <end position="71"/>
    </location>
</feature>
<feature type="transmembrane region" description="Helical" evidence="7">
    <location>
        <begin position="320"/>
        <end position="341"/>
    </location>
</feature>
<name>A0ABD1FFR0_HYPHA</name>
<protein>
    <submittedName>
        <fullName evidence="8">Uncharacterized protein</fullName>
    </submittedName>
</protein>
<feature type="transmembrane region" description="Helical" evidence="7">
    <location>
        <begin position="160"/>
        <end position="182"/>
    </location>
</feature>
<sequence>MDTQPYADIPSVIDEVLFQQEGKRLSIATIENKPKSQDNDKNAPKDRFNYVYITVIVLGLVHFLPITYFSAANEYWMYKFRNASTNTSDPDQRTYLQTNFVALSGTYSSIPTIVVNFFSTFISHKMKAKTRLFSILGLHTFLFGSLCVFVKINTDDWQEVFFGITITTMMLVICTIQIEGVAEYNLITKLPPAYIKGFLLGESVAGIFSSILRLLSIVISSSAVGSALIYFSTGTALLALTLIFTIFLMKNQFFKYYTEGFQEEMKEPIRNISDIFQMIKCIWPILLIGSIMFLIPSPSIYNLVVSEHYGEEGNSWANTYFVTVCTFLVPAIMSVLGRLIFNRVEYEFSLSAIYLITITYQVVFGILLFLSNARPRTHLPVLLKHDWEYALSLALLSFIRGFVDNSIVIKMLKLAPENRTELAVVLNYFSMSVWILLSNPIGLAAVKCL</sequence>
<comment type="similarity">
    <text evidence="2">Belongs to the SLC29A/ENT transporter (TC 2.A.57) family.</text>
</comment>
<evidence type="ECO:0000256" key="7">
    <source>
        <dbReference type="SAM" id="Phobius"/>
    </source>
</evidence>
<feature type="transmembrane region" description="Helical" evidence="7">
    <location>
        <begin position="194"/>
        <end position="215"/>
    </location>
</feature>
<feature type="transmembrane region" description="Helical" evidence="7">
    <location>
        <begin position="390"/>
        <end position="412"/>
    </location>
</feature>
<dbReference type="PANTHER" id="PTHR10332:SF88">
    <property type="entry name" value="EQUILIBRATIVE NUCLEOSIDE TRANSPORTER 1, ISOFORM A"/>
    <property type="match status" value="1"/>
</dbReference>
<dbReference type="PANTHER" id="PTHR10332">
    <property type="entry name" value="EQUILIBRATIVE NUCLEOSIDE TRANSPORTER"/>
    <property type="match status" value="1"/>
</dbReference>
<evidence type="ECO:0000256" key="3">
    <source>
        <dbReference type="ARBA" id="ARBA00022448"/>
    </source>
</evidence>